<protein>
    <submittedName>
        <fullName evidence="1">Uncharacterized protein</fullName>
    </submittedName>
</protein>
<dbReference type="Proteomes" id="UP001055439">
    <property type="component" value="Chromosome 6"/>
</dbReference>
<name>A0A9E7GB71_9LILI</name>
<proteinExistence type="predicted"/>
<sequence>MAGGIRLIPSRFVPFAGHDQFVHGSVHHPIPSRHLQSYIIVLGGSIRVCPCARKVFVVGFLVGYRRTLPPATSLSCFCCGPAFSLYLLFNNHILLRCRVRVQF</sequence>
<accession>A0A9E7GB71</accession>
<gene>
    <name evidence="1" type="ORF">MUK42_10212</name>
</gene>
<dbReference type="AlphaFoldDB" id="A0A9E7GB71"/>
<reference evidence="1" key="1">
    <citation type="submission" date="2022-05" db="EMBL/GenBank/DDBJ databases">
        <title>The Musa troglodytarum L. genome provides insights into the mechanism of non-climacteric behaviour and enrichment of carotenoids.</title>
        <authorList>
            <person name="Wang J."/>
        </authorList>
    </citation>
    <scope>NUCLEOTIDE SEQUENCE</scope>
    <source>
        <tissue evidence="1">Leaf</tissue>
    </source>
</reference>
<evidence type="ECO:0000313" key="2">
    <source>
        <dbReference type="Proteomes" id="UP001055439"/>
    </source>
</evidence>
<keyword evidence="2" id="KW-1185">Reference proteome</keyword>
<evidence type="ECO:0000313" key="1">
    <source>
        <dbReference type="EMBL" id="URE09437.1"/>
    </source>
</evidence>
<organism evidence="1 2">
    <name type="scientific">Musa troglodytarum</name>
    <name type="common">fe'i banana</name>
    <dbReference type="NCBI Taxonomy" id="320322"/>
    <lineage>
        <taxon>Eukaryota</taxon>
        <taxon>Viridiplantae</taxon>
        <taxon>Streptophyta</taxon>
        <taxon>Embryophyta</taxon>
        <taxon>Tracheophyta</taxon>
        <taxon>Spermatophyta</taxon>
        <taxon>Magnoliopsida</taxon>
        <taxon>Liliopsida</taxon>
        <taxon>Zingiberales</taxon>
        <taxon>Musaceae</taxon>
        <taxon>Musa</taxon>
    </lineage>
</organism>
<dbReference type="EMBL" id="CP097508">
    <property type="protein sequence ID" value="URE09437.1"/>
    <property type="molecule type" value="Genomic_DNA"/>
</dbReference>